<keyword evidence="3" id="KW-1185">Reference proteome</keyword>
<organism evidence="2 3">
    <name type="scientific">Mycolicibacterium iranicum</name>
    <name type="common">Mycobacterium iranicum</name>
    <dbReference type="NCBI Taxonomy" id="912594"/>
    <lineage>
        <taxon>Bacteria</taxon>
        <taxon>Bacillati</taxon>
        <taxon>Actinomycetota</taxon>
        <taxon>Actinomycetes</taxon>
        <taxon>Mycobacteriales</taxon>
        <taxon>Mycobacteriaceae</taxon>
        <taxon>Mycolicibacterium</taxon>
    </lineage>
</organism>
<proteinExistence type="predicted"/>
<feature type="signal peptide" evidence="1">
    <location>
        <begin position="1"/>
        <end position="21"/>
    </location>
</feature>
<name>A0A839PZM3_MYCIR</name>
<dbReference type="PROSITE" id="PS51257">
    <property type="entry name" value="PROKAR_LIPOPROTEIN"/>
    <property type="match status" value="1"/>
</dbReference>
<evidence type="ECO:0000313" key="2">
    <source>
        <dbReference type="EMBL" id="MBB2988919.1"/>
    </source>
</evidence>
<accession>A0A839PZM3</accession>
<sequence>MGTKFRARLQLLLCIVFLAGAAGCSGGDGGLSSEAGQTVEFGGETYQVGDRITYNGDVGEYCGSVASDGTPDYPSYSHFAVMMESPKYSEAEQDCAKVLAWFETFVRSDQAARIQIFNDVSVDTKTAPEGESSGYSFFWVSSRTSSPYSGVKGFALGY</sequence>
<dbReference type="RefSeq" id="WP_183466199.1">
    <property type="nucleotide sequence ID" value="NZ_JACHVU010000001.1"/>
</dbReference>
<protein>
    <recommendedName>
        <fullName evidence="4">DUF3558 domain-containing protein</fullName>
    </recommendedName>
</protein>
<dbReference type="AlphaFoldDB" id="A0A839PZM3"/>
<evidence type="ECO:0008006" key="4">
    <source>
        <dbReference type="Google" id="ProtNLM"/>
    </source>
</evidence>
<evidence type="ECO:0000256" key="1">
    <source>
        <dbReference type="SAM" id="SignalP"/>
    </source>
</evidence>
<feature type="chain" id="PRO_5032753146" description="DUF3558 domain-containing protein" evidence="1">
    <location>
        <begin position="22"/>
        <end position="158"/>
    </location>
</feature>
<dbReference type="Proteomes" id="UP000550501">
    <property type="component" value="Unassembled WGS sequence"/>
</dbReference>
<reference evidence="2 3" key="1">
    <citation type="submission" date="2020-08" db="EMBL/GenBank/DDBJ databases">
        <title>The Agave Microbiome: Exploring the role of microbial communities in plant adaptations to desert environments.</title>
        <authorList>
            <person name="Partida-Martinez L.P."/>
        </authorList>
    </citation>
    <scope>NUCLEOTIDE SEQUENCE [LARGE SCALE GENOMIC DNA]</scope>
    <source>
        <strain evidence="2 3">AT2.18</strain>
    </source>
</reference>
<comment type="caution">
    <text evidence="2">The sequence shown here is derived from an EMBL/GenBank/DDBJ whole genome shotgun (WGS) entry which is preliminary data.</text>
</comment>
<dbReference type="EMBL" id="JACHVU010000001">
    <property type="protein sequence ID" value="MBB2988919.1"/>
    <property type="molecule type" value="Genomic_DNA"/>
</dbReference>
<evidence type="ECO:0000313" key="3">
    <source>
        <dbReference type="Proteomes" id="UP000550501"/>
    </source>
</evidence>
<keyword evidence="1" id="KW-0732">Signal</keyword>
<gene>
    <name evidence="2" type="ORF">FHR72_000376</name>
</gene>